<organism evidence="10 11">
    <name type="scientific">Dekkera bruxellensis</name>
    <name type="common">Brettanomyces custersii</name>
    <dbReference type="NCBI Taxonomy" id="5007"/>
    <lineage>
        <taxon>Eukaryota</taxon>
        <taxon>Fungi</taxon>
        <taxon>Dikarya</taxon>
        <taxon>Ascomycota</taxon>
        <taxon>Saccharomycotina</taxon>
        <taxon>Pichiomycetes</taxon>
        <taxon>Pichiales</taxon>
        <taxon>Pichiaceae</taxon>
        <taxon>Brettanomyces</taxon>
    </lineage>
</organism>
<evidence type="ECO:0000256" key="2">
    <source>
        <dbReference type="ARBA" id="ARBA00010741"/>
    </source>
</evidence>
<keyword evidence="11" id="KW-1185">Reference proteome</keyword>
<dbReference type="GO" id="GO:0003697">
    <property type="term" value="F:single-stranded DNA binding"/>
    <property type="evidence" value="ECO:0007669"/>
    <property type="project" value="InterPro"/>
</dbReference>
<keyword evidence="5" id="KW-0496">Mitochondrion</keyword>
<dbReference type="PANTHER" id="PTHR28184:SF1">
    <property type="entry name" value="LARGE RIBOSOMAL SUBUNIT PROTEIN ML67"/>
    <property type="match status" value="1"/>
</dbReference>
<evidence type="ECO:0000256" key="5">
    <source>
        <dbReference type="ARBA" id="ARBA00023128"/>
    </source>
</evidence>
<dbReference type="GO" id="GO:1990904">
    <property type="term" value="C:ribonucleoprotein complex"/>
    <property type="evidence" value="ECO:0007669"/>
    <property type="project" value="UniProtKB-KW"/>
</dbReference>
<dbReference type="GO" id="GO:0000150">
    <property type="term" value="F:DNA strand exchange activity"/>
    <property type="evidence" value="ECO:0007669"/>
    <property type="project" value="InterPro"/>
</dbReference>
<dbReference type="AlphaFoldDB" id="A0A7D9D0Z5"/>
<gene>
    <name evidence="10" type="primary">MHR1</name>
    <name evidence="10" type="ORF">DEBR0S6_05842G</name>
</gene>
<keyword evidence="7" id="KW-0687">Ribonucleoprotein</keyword>
<name>A0A7D9D0Z5_DEKBR</name>
<dbReference type="PANTHER" id="PTHR28184">
    <property type="entry name" value="MITOCHONDRIAL HOMOLOGOUS RECOMBINATION PROTEIN 1"/>
    <property type="match status" value="1"/>
</dbReference>
<dbReference type="Proteomes" id="UP000478008">
    <property type="component" value="Unassembled WGS sequence"/>
</dbReference>
<protein>
    <recommendedName>
        <fullName evidence="8">Large ribosomal subunit protein mL67</fullName>
    </recommendedName>
    <alternativeName>
        <fullName evidence="9">Mitochondrial homologous recombination protein 1</fullName>
    </alternativeName>
</protein>
<evidence type="ECO:0000256" key="6">
    <source>
        <dbReference type="ARBA" id="ARBA00023163"/>
    </source>
</evidence>
<evidence type="ECO:0000313" key="11">
    <source>
        <dbReference type="Proteomes" id="UP000478008"/>
    </source>
</evidence>
<comment type="similarity">
    <text evidence="2">Belongs to the mitochondrion-specific ribosomal protein mL67 family.</text>
</comment>
<keyword evidence="3" id="KW-0689">Ribosomal protein</keyword>
<evidence type="ECO:0000256" key="7">
    <source>
        <dbReference type="ARBA" id="ARBA00023274"/>
    </source>
</evidence>
<keyword evidence="4" id="KW-0805">Transcription regulation</keyword>
<keyword evidence="6" id="KW-0804">Transcription</keyword>
<dbReference type="InterPro" id="IPR024629">
    <property type="entry name" value="Ribosomal_mL67"/>
</dbReference>
<comment type="subcellular location">
    <subcellularLocation>
        <location evidence="1">Mitochondrion</location>
    </subcellularLocation>
</comment>
<evidence type="ECO:0000256" key="1">
    <source>
        <dbReference type="ARBA" id="ARBA00004173"/>
    </source>
</evidence>
<evidence type="ECO:0000256" key="3">
    <source>
        <dbReference type="ARBA" id="ARBA00022980"/>
    </source>
</evidence>
<evidence type="ECO:0000256" key="4">
    <source>
        <dbReference type="ARBA" id="ARBA00023015"/>
    </source>
</evidence>
<dbReference type="GO" id="GO:0005840">
    <property type="term" value="C:ribosome"/>
    <property type="evidence" value="ECO:0007669"/>
    <property type="project" value="UniProtKB-KW"/>
</dbReference>
<proteinExistence type="inferred from homology"/>
<evidence type="ECO:0000256" key="8">
    <source>
        <dbReference type="ARBA" id="ARBA00035185"/>
    </source>
</evidence>
<accession>A0A7D9D0Z5</accession>
<evidence type="ECO:0000256" key="9">
    <source>
        <dbReference type="ARBA" id="ARBA00035511"/>
    </source>
</evidence>
<dbReference type="GO" id="GO:0005739">
    <property type="term" value="C:mitochondrion"/>
    <property type="evidence" value="ECO:0007669"/>
    <property type="project" value="UniProtKB-SubCell"/>
</dbReference>
<dbReference type="Pfam" id="PF12829">
    <property type="entry name" value="Mhr1"/>
    <property type="match status" value="1"/>
</dbReference>
<dbReference type="GO" id="GO:0003735">
    <property type="term" value="F:structural constituent of ribosome"/>
    <property type="evidence" value="ECO:0007669"/>
    <property type="project" value="TreeGrafter"/>
</dbReference>
<reference evidence="10 11" key="1">
    <citation type="submission" date="2019-07" db="EMBL/GenBank/DDBJ databases">
        <authorList>
            <person name="Friedrich A."/>
            <person name="Schacherer J."/>
        </authorList>
    </citation>
    <scope>NUCLEOTIDE SEQUENCE [LARGE SCALE GENOMIC DNA]</scope>
</reference>
<dbReference type="EMBL" id="CABFWN010000006">
    <property type="protein sequence ID" value="VUG20019.1"/>
    <property type="molecule type" value="Genomic_DNA"/>
</dbReference>
<sequence length="217" mass="26366">MASKFRNTFWLKENGFAPQIYLFRNIESGQVIYSQTPHVTKYQIKQQFFRPNWENRKPSKRRDLWRPLAVAQFQDYQQTVQAYHALVELRYMREVSKRKEAEAMRKRNIYNQIWYSGQYRPTWSQEAVADLSTVVDEFKFKTKIYWDSLWRKGEDKYWNKKFVQHEEMDQVGTREKFVVLDEIRKKGLEDFKLAEQKRLEAEPASDETAHKEKFSVL</sequence>
<evidence type="ECO:0000313" key="10">
    <source>
        <dbReference type="EMBL" id="VUG20019.1"/>
    </source>
</evidence>